<dbReference type="PANTHER" id="PTHR23301">
    <property type="entry name" value="CHITIN BINDING PERITROPHIN-A"/>
    <property type="match status" value="1"/>
</dbReference>
<keyword evidence="4" id="KW-1015">Disulfide bond</keyword>
<keyword evidence="5" id="KW-0325">Glycoprotein</keyword>
<dbReference type="EnsemblMetazoa" id="AALFPA23_016090.R23459">
    <property type="protein sequence ID" value="AALFPA23_016090.P23459"/>
    <property type="gene ID" value="AALFPA23_016090"/>
</dbReference>
<evidence type="ECO:0000313" key="9">
    <source>
        <dbReference type="Proteomes" id="UP000069940"/>
    </source>
</evidence>
<sequence length="133" mass="14910">MKVLFVLAISFAAVAALPVYPIKIYPDHRCPRFDSPHILVMLPHLSDCSKFITCVSGLGFEMRCPDGLEFSPIDKICNYPHLAQCRQDQAVPYEPIDPIVSRTTLSKFYLTRAAFEPSEHTTLAPVTVAEPKF</sequence>
<dbReference type="InterPro" id="IPR051940">
    <property type="entry name" value="Chitin_bind-dev_reg"/>
</dbReference>
<dbReference type="Gene3D" id="2.170.140.10">
    <property type="entry name" value="Chitin binding domain"/>
    <property type="match status" value="1"/>
</dbReference>
<evidence type="ECO:0000256" key="2">
    <source>
        <dbReference type="ARBA" id="ARBA00022729"/>
    </source>
</evidence>
<dbReference type="GeneID" id="115264747"/>
<dbReference type="InterPro" id="IPR002557">
    <property type="entry name" value="Chitin-bd_dom"/>
</dbReference>
<dbReference type="SMART" id="SM00494">
    <property type="entry name" value="ChtBD2"/>
    <property type="match status" value="1"/>
</dbReference>
<proteinExistence type="predicted"/>
<evidence type="ECO:0000256" key="4">
    <source>
        <dbReference type="ARBA" id="ARBA00023157"/>
    </source>
</evidence>
<feature type="signal peptide" evidence="6">
    <location>
        <begin position="1"/>
        <end position="16"/>
    </location>
</feature>
<dbReference type="InterPro" id="IPR036508">
    <property type="entry name" value="Chitin-bd_dom_sf"/>
</dbReference>
<dbReference type="SUPFAM" id="SSF57625">
    <property type="entry name" value="Invertebrate chitin-binding proteins"/>
    <property type="match status" value="1"/>
</dbReference>
<protein>
    <recommendedName>
        <fullName evidence="7">Chitin-binding type-2 domain-containing protein</fullName>
    </recommendedName>
</protein>
<accession>A0ABM1Z8K7</accession>
<feature type="chain" id="PRO_5046255902" description="Chitin-binding type-2 domain-containing protein" evidence="6">
    <location>
        <begin position="17"/>
        <end position="133"/>
    </location>
</feature>
<dbReference type="PANTHER" id="PTHR23301:SF0">
    <property type="entry name" value="CHITIN-BINDING TYPE-2 DOMAIN-CONTAINING PROTEIN-RELATED"/>
    <property type="match status" value="1"/>
</dbReference>
<evidence type="ECO:0000313" key="8">
    <source>
        <dbReference type="EnsemblMetazoa" id="AALFPA23_016090.P23459"/>
    </source>
</evidence>
<keyword evidence="1" id="KW-0147">Chitin-binding</keyword>
<dbReference type="RefSeq" id="XP_029724634.1">
    <property type="nucleotide sequence ID" value="XM_029868774.2"/>
</dbReference>
<evidence type="ECO:0000256" key="5">
    <source>
        <dbReference type="ARBA" id="ARBA00023180"/>
    </source>
</evidence>
<feature type="domain" description="Chitin-binding type-2" evidence="7">
    <location>
        <begin position="27"/>
        <end position="87"/>
    </location>
</feature>
<dbReference type="Proteomes" id="UP000069940">
    <property type="component" value="Unassembled WGS sequence"/>
</dbReference>
<keyword evidence="9" id="KW-1185">Reference proteome</keyword>
<evidence type="ECO:0000256" key="3">
    <source>
        <dbReference type="ARBA" id="ARBA00022737"/>
    </source>
</evidence>
<reference evidence="9" key="1">
    <citation type="journal article" date="2015" name="Proc. Natl. Acad. Sci. U.S.A.">
        <title>Genome sequence of the Asian Tiger mosquito, Aedes albopictus, reveals insights into its biology, genetics, and evolution.</title>
        <authorList>
            <person name="Chen X.G."/>
            <person name="Jiang X."/>
            <person name="Gu J."/>
            <person name="Xu M."/>
            <person name="Wu Y."/>
            <person name="Deng Y."/>
            <person name="Zhang C."/>
            <person name="Bonizzoni M."/>
            <person name="Dermauw W."/>
            <person name="Vontas J."/>
            <person name="Armbruster P."/>
            <person name="Huang X."/>
            <person name="Yang Y."/>
            <person name="Zhang H."/>
            <person name="He W."/>
            <person name="Peng H."/>
            <person name="Liu Y."/>
            <person name="Wu K."/>
            <person name="Chen J."/>
            <person name="Lirakis M."/>
            <person name="Topalis P."/>
            <person name="Van Leeuwen T."/>
            <person name="Hall A.B."/>
            <person name="Jiang X."/>
            <person name="Thorpe C."/>
            <person name="Mueller R.L."/>
            <person name="Sun C."/>
            <person name="Waterhouse R.M."/>
            <person name="Yan G."/>
            <person name="Tu Z.J."/>
            <person name="Fang X."/>
            <person name="James A.A."/>
        </authorList>
    </citation>
    <scope>NUCLEOTIDE SEQUENCE [LARGE SCALE GENOMIC DNA]</scope>
    <source>
        <strain evidence="9">Foshan</strain>
    </source>
</reference>
<keyword evidence="2 6" id="KW-0732">Signal</keyword>
<evidence type="ECO:0000259" key="7">
    <source>
        <dbReference type="PROSITE" id="PS50940"/>
    </source>
</evidence>
<keyword evidence="3" id="KW-0677">Repeat</keyword>
<evidence type="ECO:0000256" key="6">
    <source>
        <dbReference type="SAM" id="SignalP"/>
    </source>
</evidence>
<reference evidence="8" key="2">
    <citation type="submission" date="2025-05" db="UniProtKB">
        <authorList>
            <consortium name="EnsemblMetazoa"/>
        </authorList>
    </citation>
    <scope>IDENTIFICATION</scope>
    <source>
        <strain evidence="8">Foshan</strain>
    </source>
</reference>
<dbReference type="PROSITE" id="PS50940">
    <property type="entry name" value="CHIT_BIND_II"/>
    <property type="match status" value="1"/>
</dbReference>
<dbReference type="Pfam" id="PF01607">
    <property type="entry name" value="CBM_14"/>
    <property type="match status" value="1"/>
</dbReference>
<name>A0ABM1Z8K7_AEDAL</name>
<evidence type="ECO:0000256" key="1">
    <source>
        <dbReference type="ARBA" id="ARBA00022669"/>
    </source>
</evidence>
<organism evidence="8 9">
    <name type="scientific">Aedes albopictus</name>
    <name type="common">Asian tiger mosquito</name>
    <name type="synonym">Stegomyia albopicta</name>
    <dbReference type="NCBI Taxonomy" id="7160"/>
    <lineage>
        <taxon>Eukaryota</taxon>
        <taxon>Metazoa</taxon>
        <taxon>Ecdysozoa</taxon>
        <taxon>Arthropoda</taxon>
        <taxon>Hexapoda</taxon>
        <taxon>Insecta</taxon>
        <taxon>Pterygota</taxon>
        <taxon>Neoptera</taxon>
        <taxon>Endopterygota</taxon>
        <taxon>Diptera</taxon>
        <taxon>Nematocera</taxon>
        <taxon>Culicoidea</taxon>
        <taxon>Culicidae</taxon>
        <taxon>Culicinae</taxon>
        <taxon>Aedini</taxon>
        <taxon>Aedes</taxon>
        <taxon>Stegomyia</taxon>
    </lineage>
</organism>